<sequence>MKSYESEAVTCGLSNASPADMNIDETFPLDDLKKFVKQYAQGSVGGNLITLTCANVKTYQEAVKDPEKYNLLRVRMGGWTEFYATMFPEHQEQHQRRQYFTP</sequence>
<gene>
    <name evidence="1" type="ORF">NM208_g15088</name>
</gene>
<dbReference type="Proteomes" id="UP001148629">
    <property type="component" value="Unassembled WGS sequence"/>
</dbReference>
<proteinExistence type="predicted"/>
<keyword evidence="2" id="KW-1185">Reference proteome</keyword>
<organism evidence="1 2">
    <name type="scientific">Fusarium decemcellulare</name>
    <dbReference type="NCBI Taxonomy" id="57161"/>
    <lineage>
        <taxon>Eukaryota</taxon>
        <taxon>Fungi</taxon>
        <taxon>Dikarya</taxon>
        <taxon>Ascomycota</taxon>
        <taxon>Pezizomycotina</taxon>
        <taxon>Sordariomycetes</taxon>
        <taxon>Hypocreomycetidae</taxon>
        <taxon>Hypocreales</taxon>
        <taxon>Nectriaceae</taxon>
        <taxon>Fusarium</taxon>
        <taxon>Fusarium decemcellulare species complex</taxon>
    </lineage>
</organism>
<evidence type="ECO:0000313" key="2">
    <source>
        <dbReference type="Proteomes" id="UP001148629"/>
    </source>
</evidence>
<name>A0ACC1RFI1_9HYPO</name>
<comment type="caution">
    <text evidence="1">The sequence shown here is derived from an EMBL/GenBank/DDBJ whole genome shotgun (WGS) entry which is preliminary data.</text>
</comment>
<protein>
    <submittedName>
        <fullName evidence="1">Uncharacterized protein</fullName>
    </submittedName>
</protein>
<dbReference type="EMBL" id="JANRMS010003860">
    <property type="protein sequence ID" value="KAJ3514168.1"/>
    <property type="molecule type" value="Genomic_DNA"/>
</dbReference>
<accession>A0ACC1RFI1</accession>
<evidence type="ECO:0000313" key="1">
    <source>
        <dbReference type="EMBL" id="KAJ3514168.1"/>
    </source>
</evidence>
<reference evidence="1" key="1">
    <citation type="submission" date="2022-08" db="EMBL/GenBank/DDBJ databases">
        <title>Genome Sequence of Fusarium decemcellulare.</title>
        <authorList>
            <person name="Buettner E."/>
        </authorList>
    </citation>
    <scope>NUCLEOTIDE SEQUENCE</scope>
    <source>
        <strain evidence="1">Babe19</strain>
    </source>
</reference>